<keyword evidence="2" id="KW-1185">Reference proteome</keyword>
<name>A0A401YX12_9ACTN</name>
<comment type="caution">
    <text evidence="1">The sequence shown here is derived from an EMBL/GenBank/DDBJ whole genome shotgun (WGS) entry which is preliminary data.</text>
</comment>
<gene>
    <name evidence="1" type="ORF">EHYA_06823</name>
</gene>
<protein>
    <submittedName>
        <fullName evidence="1">Uncharacterized protein</fullName>
    </submittedName>
</protein>
<dbReference type="EMBL" id="BIFH01000031">
    <property type="protein sequence ID" value="GCD99111.1"/>
    <property type="molecule type" value="Genomic_DNA"/>
</dbReference>
<reference evidence="1 2" key="1">
    <citation type="submission" date="2018-12" db="EMBL/GenBank/DDBJ databases">
        <title>Draft genome sequence of Embleya hyalina NBRC 13850T.</title>
        <authorList>
            <person name="Komaki H."/>
            <person name="Hosoyama A."/>
            <person name="Kimura A."/>
            <person name="Ichikawa N."/>
            <person name="Tamura T."/>
        </authorList>
    </citation>
    <scope>NUCLEOTIDE SEQUENCE [LARGE SCALE GENOMIC DNA]</scope>
    <source>
        <strain evidence="1 2">NBRC 13850</strain>
    </source>
</reference>
<sequence length="49" mass="4974">MRLDHALQAQDLAVRGGQSLFEFSDALAVGGAVAAEGFGEGVDDRAVVG</sequence>
<dbReference type="Proteomes" id="UP000286931">
    <property type="component" value="Unassembled WGS sequence"/>
</dbReference>
<accession>A0A401YX12</accession>
<dbReference type="AlphaFoldDB" id="A0A401YX12"/>
<dbReference type="RefSeq" id="WP_160161652.1">
    <property type="nucleotide sequence ID" value="NZ_BIFH01000031.1"/>
</dbReference>
<organism evidence="1 2">
    <name type="scientific">Embleya hyalina</name>
    <dbReference type="NCBI Taxonomy" id="516124"/>
    <lineage>
        <taxon>Bacteria</taxon>
        <taxon>Bacillati</taxon>
        <taxon>Actinomycetota</taxon>
        <taxon>Actinomycetes</taxon>
        <taxon>Kitasatosporales</taxon>
        <taxon>Streptomycetaceae</taxon>
        <taxon>Embleya</taxon>
    </lineage>
</organism>
<evidence type="ECO:0000313" key="2">
    <source>
        <dbReference type="Proteomes" id="UP000286931"/>
    </source>
</evidence>
<proteinExistence type="predicted"/>
<evidence type="ECO:0000313" key="1">
    <source>
        <dbReference type="EMBL" id="GCD99111.1"/>
    </source>
</evidence>